<protein>
    <recommendedName>
        <fullName evidence="4">RRM domain-containing protein</fullName>
    </recommendedName>
</protein>
<feature type="region of interest" description="Disordered" evidence="3">
    <location>
        <begin position="76"/>
        <end position="105"/>
    </location>
</feature>
<dbReference type="HOGENOM" id="CLU_012062_15_1_1"/>
<dbReference type="AlphaFoldDB" id="M2LHG8"/>
<dbReference type="PROSITE" id="PS50102">
    <property type="entry name" value="RRM"/>
    <property type="match status" value="2"/>
</dbReference>
<sequence length="253" mass="26834">STLFVGGLSWNVDEEWLMREFEEFGELASTRIMTDRETGKSKGFGFVEFKSVDGAIKAVEGKQGGEIDGRNVRLDFTEGRSQNNQRTPQQRSSDRAGKFGDVPKEPSSTLFVGNVSFDANEDMVTEVFSEYGSIKAVRLPTDRDTGALKGFGYVEMFSIDDAKVAFEALQGAEIAGRSIRLDYSTPKPANDSPGGRGGFGGGRGGGRGGRGGFNDRGGRGGGRGGFGGRGRGRGGGSTNRGGFGDFSGKKTSF</sequence>
<accession>M2LHG8</accession>
<feature type="compositionally biased region" description="Gly residues" evidence="3">
    <location>
        <begin position="194"/>
        <end position="245"/>
    </location>
</feature>
<dbReference type="EMBL" id="KB445560">
    <property type="protein sequence ID" value="EMC93607.1"/>
    <property type="molecule type" value="Genomic_DNA"/>
</dbReference>
<reference evidence="5 6" key="1">
    <citation type="journal article" date="2012" name="PLoS Pathog.">
        <title>Diverse lifestyles and strategies of plant pathogenesis encoded in the genomes of eighteen Dothideomycetes fungi.</title>
        <authorList>
            <person name="Ohm R.A."/>
            <person name="Feau N."/>
            <person name="Henrissat B."/>
            <person name="Schoch C.L."/>
            <person name="Horwitz B.A."/>
            <person name="Barry K.W."/>
            <person name="Condon B.J."/>
            <person name="Copeland A.C."/>
            <person name="Dhillon B."/>
            <person name="Glaser F."/>
            <person name="Hesse C.N."/>
            <person name="Kosti I."/>
            <person name="LaButti K."/>
            <person name="Lindquist E.A."/>
            <person name="Lucas S."/>
            <person name="Salamov A.A."/>
            <person name="Bradshaw R.E."/>
            <person name="Ciuffetti L."/>
            <person name="Hamelin R.C."/>
            <person name="Kema G.H.J."/>
            <person name="Lawrence C."/>
            <person name="Scott J.A."/>
            <person name="Spatafora J.W."/>
            <person name="Turgeon B.G."/>
            <person name="de Wit P.J.G.M."/>
            <person name="Zhong S."/>
            <person name="Goodwin S.B."/>
            <person name="Grigoriev I.V."/>
        </authorList>
    </citation>
    <scope>NUCLEOTIDE SEQUENCE [LARGE SCALE GENOMIC DNA]</scope>
    <source>
        <strain evidence="5 6">UAMH 10762</strain>
    </source>
</reference>
<dbReference type="PANTHER" id="PTHR48027">
    <property type="entry name" value="HETEROGENEOUS NUCLEAR RIBONUCLEOPROTEIN 87F-RELATED"/>
    <property type="match status" value="1"/>
</dbReference>
<proteinExistence type="predicted"/>
<dbReference type="OrthoDB" id="439808at2759"/>
<keyword evidence="6" id="KW-1185">Reference proteome</keyword>
<dbReference type="InterPro" id="IPR000504">
    <property type="entry name" value="RRM_dom"/>
</dbReference>
<dbReference type="InterPro" id="IPR052462">
    <property type="entry name" value="SLIRP/GR-RBP-like"/>
</dbReference>
<dbReference type="Gene3D" id="3.30.70.330">
    <property type="match status" value="2"/>
</dbReference>
<feature type="domain" description="RRM" evidence="4">
    <location>
        <begin position="108"/>
        <end position="186"/>
    </location>
</feature>
<dbReference type="SUPFAM" id="SSF54928">
    <property type="entry name" value="RNA-binding domain, RBD"/>
    <property type="match status" value="2"/>
</dbReference>
<dbReference type="GO" id="GO:0003723">
    <property type="term" value="F:RNA binding"/>
    <property type="evidence" value="ECO:0007669"/>
    <property type="project" value="UniProtKB-UniRule"/>
</dbReference>
<keyword evidence="1 2" id="KW-0694">RNA-binding</keyword>
<evidence type="ECO:0000256" key="1">
    <source>
        <dbReference type="ARBA" id="ARBA00022884"/>
    </source>
</evidence>
<gene>
    <name evidence="5" type="ORF">BAUCODRAFT_76311</name>
</gene>
<feature type="compositionally biased region" description="Polar residues" evidence="3">
    <location>
        <begin position="79"/>
        <end position="91"/>
    </location>
</feature>
<dbReference type="SMART" id="SM00360">
    <property type="entry name" value="RRM"/>
    <property type="match status" value="2"/>
</dbReference>
<feature type="non-terminal residue" evidence="5">
    <location>
        <position position="1"/>
    </location>
</feature>
<dbReference type="STRING" id="717646.M2LHG8"/>
<evidence type="ECO:0000259" key="4">
    <source>
        <dbReference type="PROSITE" id="PS50102"/>
    </source>
</evidence>
<name>M2LHG8_BAUPA</name>
<feature type="compositionally biased region" description="Basic and acidic residues" evidence="3">
    <location>
        <begin position="92"/>
        <end position="104"/>
    </location>
</feature>
<dbReference type="RefSeq" id="XP_007679396.1">
    <property type="nucleotide sequence ID" value="XM_007681206.1"/>
</dbReference>
<dbReference type="InterPro" id="IPR035979">
    <property type="entry name" value="RBD_domain_sf"/>
</dbReference>
<dbReference type="GeneID" id="19117015"/>
<evidence type="ECO:0000256" key="2">
    <source>
        <dbReference type="PROSITE-ProRule" id="PRU00176"/>
    </source>
</evidence>
<evidence type="ECO:0000313" key="6">
    <source>
        <dbReference type="Proteomes" id="UP000011761"/>
    </source>
</evidence>
<dbReference type="InterPro" id="IPR012677">
    <property type="entry name" value="Nucleotide-bd_a/b_plait_sf"/>
</dbReference>
<feature type="domain" description="RRM" evidence="4">
    <location>
        <begin position="1"/>
        <end position="79"/>
    </location>
</feature>
<organism evidence="5 6">
    <name type="scientific">Baudoinia panamericana (strain UAMH 10762)</name>
    <name type="common">Angels' share fungus</name>
    <name type="synonym">Baudoinia compniacensis (strain UAMH 10762)</name>
    <dbReference type="NCBI Taxonomy" id="717646"/>
    <lineage>
        <taxon>Eukaryota</taxon>
        <taxon>Fungi</taxon>
        <taxon>Dikarya</taxon>
        <taxon>Ascomycota</taxon>
        <taxon>Pezizomycotina</taxon>
        <taxon>Dothideomycetes</taxon>
        <taxon>Dothideomycetidae</taxon>
        <taxon>Mycosphaerellales</taxon>
        <taxon>Teratosphaeriaceae</taxon>
        <taxon>Baudoinia</taxon>
    </lineage>
</organism>
<dbReference type="Proteomes" id="UP000011761">
    <property type="component" value="Unassembled WGS sequence"/>
</dbReference>
<evidence type="ECO:0000256" key="3">
    <source>
        <dbReference type="SAM" id="MobiDB-lite"/>
    </source>
</evidence>
<dbReference type="OMA" id="DYAPERN"/>
<evidence type="ECO:0000313" key="5">
    <source>
        <dbReference type="EMBL" id="EMC93607.1"/>
    </source>
</evidence>
<feature type="region of interest" description="Disordered" evidence="3">
    <location>
        <begin position="182"/>
        <end position="253"/>
    </location>
</feature>
<dbReference type="KEGG" id="bcom:BAUCODRAFT_76311"/>
<dbReference type="eggNOG" id="KOG4210">
    <property type="taxonomic scope" value="Eukaryota"/>
</dbReference>
<dbReference type="Pfam" id="PF00076">
    <property type="entry name" value="RRM_1"/>
    <property type="match status" value="2"/>
</dbReference>